<evidence type="ECO:0000313" key="4">
    <source>
        <dbReference type="Proteomes" id="UP000199187"/>
    </source>
</evidence>
<dbReference type="AlphaFoldDB" id="A0A1I6Y0J3"/>
<dbReference type="OrthoDB" id="9807387at2"/>
<keyword evidence="4" id="KW-1185">Reference proteome</keyword>
<name>A0A1I6Y0J3_9ENTR</name>
<keyword evidence="1" id="KW-0378">Hydrolase</keyword>
<accession>A0A1I6Y0J3</accession>
<dbReference type="InterPro" id="IPR036380">
    <property type="entry name" value="Isochorismatase-like_sf"/>
</dbReference>
<reference evidence="4" key="1">
    <citation type="submission" date="2016-10" db="EMBL/GenBank/DDBJ databases">
        <authorList>
            <person name="Varghese N."/>
            <person name="Submissions S."/>
        </authorList>
    </citation>
    <scope>NUCLEOTIDE SEQUENCE [LARGE SCALE GENOMIC DNA]</scope>
    <source>
        <strain evidence="4">Ah-143</strain>
    </source>
</reference>
<evidence type="ECO:0000256" key="1">
    <source>
        <dbReference type="ARBA" id="ARBA00022801"/>
    </source>
</evidence>
<dbReference type="GO" id="GO:0016787">
    <property type="term" value="F:hydrolase activity"/>
    <property type="evidence" value="ECO:0007669"/>
    <property type="project" value="UniProtKB-KW"/>
</dbReference>
<dbReference type="RefSeq" id="WP_090118512.1">
    <property type="nucleotide sequence ID" value="NZ_CP045300.1"/>
</dbReference>
<proteinExistence type="predicted"/>
<protein>
    <submittedName>
        <fullName evidence="3">Nicotinamidase-related amidase</fullName>
    </submittedName>
</protein>
<organism evidence="3 4">
    <name type="scientific">Kosakonia arachidis</name>
    <dbReference type="NCBI Taxonomy" id="551989"/>
    <lineage>
        <taxon>Bacteria</taxon>
        <taxon>Pseudomonadati</taxon>
        <taxon>Pseudomonadota</taxon>
        <taxon>Gammaproteobacteria</taxon>
        <taxon>Enterobacterales</taxon>
        <taxon>Enterobacteriaceae</taxon>
        <taxon>Kosakonia</taxon>
    </lineage>
</organism>
<dbReference type="PANTHER" id="PTHR43540">
    <property type="entry name" value="PEROXYUREIDOACRYLATE/UREIDOACRYLATE AMIDOHYDROLASE-RELATED"/>
    <property type="match status" value="1"/>
</dbReference>
<dbReference type="Proteomes" id="UP000199187">
    <property type="component" value="Unassembled WGS sequence"/>
</dbReference>
<dbReference type="InterPro" id="IPR050272">
    <property type="entry name" value="Isochorismatase-like_hydrls"/>
</dbReference>
<dbReference type="SUPFAM" id="SSF52499">
    <property type="entry name" value="Isochorismatase-like hydrolases"/>
    <property type="match status" value="1"/>
</dbReference>
<evidence type="ECO:0000313" key="3">
    <source>
        <dbReference type="EMBL" id="SFT43907.1"/>
    </source>
</evidence>
<feature type="domain" description="Isochorismatase-like" evidence="2">
    <location>
        <begin position="11"/>
        <end position="176"/>
    </location>
</feature>
<dbReference type="PANTHER" id="PTHR43540:SF7">
    <property type="entry name" value="ISOCHORISMATASE FAMILY PROTEIN YECD"/>
    <property type="match status" value="1"/>
</dbReference>
<dbReference type="Gene3D" id="3.40.50.850">
    <property type="entry name" value="Isochorismatase-like"/>
    <property type="match status" value="1"/>
</dbReference>
<dbReference type="CDD" id="cd00431">
    <property type="entry name" value="cysteine_hydrolases"/>
    <property type="match status" value="1"/>
</dbReference>
<sequence>MALTELDPIPALIVIDLQKGIIGTPYNASVSAVVEHCAALIKAFRQRHLPVVLVSVAGMPPGRRDDRRTLPDTLPEAFTDFIKEIDPQPSDIVVTKYSWGAFSTTALESRLKSLGVTQVIITGVATGTGVEATARQAWDCGFNVVLPVDAMADNRPEAHNWSVQNIFPRLGETALSADILSELESRKNK</sequence>
<dbReference type="EMBL" id="FPAU01000001">
    <property type="protein sequence ID" value="SFT43907.1"/>
    <property type="molecule type" value="Genomic_DNA"/>
</dbReference>
<dbReference type="Pfam" id="PF00857">
    <property type="entry name" value="Isochorismatase"/>
    <property type="match status" value="1"/>
</dbReference>
<evidence type="ECO:0000259" key="2">
    <source>
        <dbReference type="Pfam" id="PF00857"/>
    </source>
</evidence>
<dbReference type="InterPro" id="IPR000868">
    <property type="entry name" value="Isochorismatase-like_dom"/>
</dbReference>
<gene>
    <name evidence="3" type="ORF">SAMN05192562_101281</name>
</gene>